<dbReference type="Pfam" id="PF09848">
    <property type="entry name" value="SLFN-g3_helicase"/>
    <property type="match status" value="1"/>
</dbReference>
<comment type="caution">
    <text evidence="2">The sequence shown here is derived from an EMBL/GenBank/DDBJ whole genome shotgun (WGS) entry which is preliminary data.</text>
</comment>
<sequence length="396" mass="45534">MKNSAVEKFNVTDLTENQRQQLTKIEGFVQRQLQQSESSIAVIEGAAGTGKSVILTKLFEKLQTGAKNPASPYYGLKNKFTVNHPELLKVYQELSTTIPSLKKGDYIRPTSLINQAHKNNQRYDVIVVDEGHLLLSKPEPYIRFTQDNQLSELIKLAKVVIVVFDFQQVMQSKMFWNRSLLEKCLAPYPHQTFNLTMQYRMQAPASVQAWIKSLAAGHLSALPKDLGDYDLRIFSRAADMYELIKEKNESFGLSRMLATTGFIKRTANEHNVYLDDFDLPWDEYDVQTTPWAERPESIYEVGSIYTIQGFDLNYAGVILGPPFRYDEANDQLYIDTDKVTHREIYKKTPHITDEKSMQQMKQSVMFHVLNVVLTRGTRGLYLTAADDDLRQRLERL</sequence>
<reference evidence="2 3" key="1">
    <citation type="submission" date="2018-07" db="EMBL/GenBank/DDBJ databases">
        <title>Genome-based reclassification of Weissella jogaejeotgali as Weissella thailandensis.</title>
        <authorList>
            <person name="Chun J."/>
            <person name="Kim B.-Y."/>
            <person name="Kwak M.-J."/>
        </authorList>
    </citation>
    <scope>NUCLEOTIDE SEQUENCE [LARGE SCALE GENOMIC DNA]</scope>
    <source>
        <strain evidence="2 3">KCTC 3751</strain>
    </source>
</reference>
<evidence type="ECO:0000259" key="1">
    <source>
        <dbReference type="Pfam" id="PF09848"/>
    </source>
</evidence>
<evidence type="ECO:0000313" key="2">
    <source>
        <dbReference type="EMBL" id="RDS60486.1"/>
    </source>
</evidence>
<dbReference type="InterPro" id="IPR018647">
    <property type="entry name" value="SLFN_3-like_DNA/RNA_helicase"/>
</dbReference>
<accession>A0ABX9I6Z3</accession>
<dbReference type="InterPro" id="IPR027417">
    <property type="entry name" value="P-loop_NTPase"/>
</dbReference>
<protein>
    <submittedName>
        <fullName evidence="2">DUF2075 domain-containing protein</fullName>
    </submittedName>
</protein>
<evidence type="ECO:0000313" key="3">
    <source>
        <dbReference type="Proteomes" id="UP000254492"/>
    </source>
</evidence>
<dbReference type="Gene3D" id="3.40.50.300">
    <property type="entry name" value="P-loop containing nucleotide triphosphate hydrolases"/>
    <property type="match status" value="1"/>
</dbReference>
<proteinExistence type="predicted"/>
<gene>
    <name evidence="2" type="ORF">DWV05_00860</name>
</gene>
<dbReference type="RefSeq" id="WP_115470308.1">
    <property type="nucleotide sequence ID" value="NZ_BJEC01000014.1"/>
</dbReference>
<keyword evidence="3" id="KW-1185">Reference proteome</keyword>
<name>A0ABX9I6Z3_9LACO</name>
<feature type="domain" description="Schlafen group 3-like DNA/RNA helicase" evidence="1">
    <location>
        <begin position="39"/>
        <end position="386"/>
    </location>
</feature>
<dbReference type="SUPFAM" id="SSF52540">
    <property type="entry name" value="P-loop containing nucleoside triphosphate hydrolases"/>
    <property type="match status" value="1"/>
</dbReference>
<dbReference type="EMBL" id="QRAY01000001">
    <property type="protein sequence ID" value="RDS60486.1"/>
    <property type="molecule type" value="Genomic_DNA"/>
</dbReference>
<dbReference type="Proteomes" id="UP000254492">
    <property type="component" value="Unassembled WGS sequence"/>
</dbReference>
<organism evidence="2 3">
    <name type="scientific">Weissella thailandensis</name>
    <dbReference type="NCBI Taxonomy" id="89061"/>
    <lineage>
        <taxon>Bacteria</taxon>
        <taxon>Bacillati</taxon>
        <taxon>Bacillota</taxon>
        <taxon>Bacilli</taxon>
        <taxon>Lactobacillales</taxon>
        <taxon>Lactobacillaceae</taxon>
        <taxon>Weissella</taxon>
    </lineage>
</organism>